<name>A0A2M7E9P7_9BACT</name>
<dbReference type="GO" id="GO:0007165">
    <property type="term" value="P:signal transduction"/>
    <property type="evidence" value="ECO:0007669"/>
    <property type="project" value="TreeGrafter"/>
</dbReference>
<dbReference type="PRINTS" id="PR00377">
    <property type="entry name" value="IMPHPHTASES"/>
</dbReference>
<dbReference type="Gene3D" id="3.40.190.80">
    <property type="match status" value="1"/>
</dbReference>
<protein>
    <recommendedName>
        <fullName evidence="8">Inositol-1-monophosphatase</fullName>
        <ecNumber evidence="8">3.1.3.25</ecNumber>
    </recommendedName>
</protein>
<dbReference type="FunFam" id="3.30.540.10:FF:000003">
    <property type="entry name" value="Inositol-1-monophosphatase"/>
    <property type="match status" value="1"/>
</dbReference>
<feature type="binding site" evidence="7">
    <location>
        <position position="88"/>
    </location>
    <ligand>
        <name>Mg(2+)</name>
        <dbReference type="ChEBI" id="CHEBI:18420"/>
        <label>1</label>
        <note>catalytic</note>
    </ligand>
</feature>
<organism evidence="9 10">
    <name type="scientific">bacterium (Candidatus Ratteibacteria) CG01_land_8_20_14_3_00_40_19</name>
    <dbReference type="NCBI Taxonomy" id="2014290"/>
    <lineage>
        <taxon>Bacteria</taxon>
        <taxon>Candidatus Ratteibacteria</taxon>
    </lineage>
</organism>
<dbReference type="PROSITE" id="PS00630">
    <property type="entry name" value="IMP_2"/>
    <property type="match status" value="1"/>
</dbReference>
<dbReference type="AlphaFoldDB" id="A0A2M7E9P7"/>
<dbReference type="Gene3D" id="3.30.540.10">
    <property type="entry name" value="Fructose-1,6-Bisphosphatase, subunit A, domain 1"/>
    <property type="match status" value="1"/>
</dbReference>
<dbReference type="InterPro" id="IPR000760">
    <property type="entry name" value="Inositol_monophosphatase-like"/>
</dbReference>
<evidence type="ECO:0000313" key="10">
    <source>
        <dbReference type="Proteomes" id="UP000228886"/>
    </source>
</evidence>
<dbReference type="CDD" id="cd01639">
    <property type="entry name" value="IMPase"/>
    <property type="match status" value="1"/>
</dbReference>
<sequence length="273" mass="30759">MEKLIKERKGIAIKAAQQVGEILINNFKKPIKIKSKKDKSLVTEIDLAAERKIVELIKSKYPQDNILSEENKFKTSDSDFRWIIDPLDGTHNYIRRIEIFGTSIALEFKGKMILGVIYLPLTKKLYLAEKSKGAYLYEGFPSSGRDGRRIKVSQRNLENTTMVYDSSIRYNKKPILASLEKIVDKVFNLRMFGSSVYHLSSIAEGKIDLDIEFNDKLWDFAAGLLLVEEAGGKATDFAGKKWNSSTKGYIASNGIIHQKVLRSIRSGDDGGNG</sequence>
<gene>
    <name evidence="9" type="ORF">COS11_02175</name>
</gene>
<dbReference type="GO" id="GO:0008934">
    <property type="term" value="F:inositol monophosphate 1-phosphatase activity"/>
    <property type="evidence" value="ECO:0007669"/>
    <property type="project" value="InterPro"/>
</dbReference>
<keyword evidence="4 7" id="KW-0479">Metal-binding</keyword>
<dbReference type="SUPFAM" id="SSF56655">
    <property type="entry name" value="Carbohydrate phosphatase"/>
    <property type="match status" value="1"/>
</dbReference>
<dbReference type="Proteomes" id="UP000228886">
    <property type="component" value="Unassembled WGS sequence"/>
</dbReference>
<proteinExistence type="inferred from homology"/>
<evidence type="ECO:0000256" key="7">
    <source>
        <dbReference type="PIRSR" id="PIRSR600760-2"/>
    </source>
</evidence>
<comment type="caution">
    <text evidence="9">The sequence shown here is derived from an EMBL/GenBank/DDBJ whole genome shotgun (WGS) entry which is preliminary data.</text>
</comment>
<dbReference type="PANTHER" id="PTHR20854:SF4">
    <property type="entry name" value="INOSITOL-1-MONOPHOSPHATASE-RELATED"/>
    <property type="match status" value="1"/>
</dbReference>
<dbReference type="PROSITE" id="PS00629">
    <property type="entry name" value="IMP_1"/>
    <property type="match status" value="1"/>
</dbReference>
<dbReference type="Pfam" id="PF00459">
    <property type="entry name" value="Inositol_P"/>
    <property type="match status" value="1"/>
</dbReference>
<dbReference type="GO" id="GO:0046872">
    <property type="term" value="F:metal ion binding"/>
    <property type="evidence" value="ECO:0007669"/>
    <property type="project" value="UniProtKB-KW"/>
</dbReference>
<dbReference type="InterPro" id="IPR020550">
    <property type="entry name" value="Inositol_monophosphatase_CS"/>
</dbReference>
<evidence type="ECO:0000256" key="3">
    <source>
        <dbReference type="ARBA" id="ARBA00009759"/>
    </source>
</evidence>
<dbReference type="InterPro" id="IPR033942">
    <property type="entry name" value="IMPase"/>
</dbReference>
<feature type="binding site" evidence="7">
    <location>
        <position position="87"/>
    </location>
    <ligand>
        <name>Mg(2+)</name>
        <dbReference type="ChEBI" id="CHEBI:18420"/>
        <label>1</label>
        <note>catalytic</note>
    </ligand>
</feature>
<evidence type="ECO:0000256" key="2">
    <source>
        <dbReference type="ARBA" id="ARBA00001946"/>
    </source>
</evidence>
<dbReference type="InterPro" id="IPR020583">
    <property type="entry name" value="Inositol_monoP_metal-BS"/>
</dbReference>
<feature type="binding site" evidence="7">
    <location>
        <position position="69"/>
    </location>
    <ligand>
        <name>Mg(2+)</name>
        <dbReference type="ChEBI" id="CHEBI:18420"/>
        <label>1</label>
        <note>catalytic</note>
    </ligand>
</feature>
<comment type="similarity">
    <text evidence="3 8">Belongs to the inositol monophosphatase superfamily.</text>
</comment>
<dbReference type="EC" id="3.1.3.25" evidence="8"/>
<dbReference type="PANTHER" id="PTHR20854">
    <property type="entry name" value="INOSITOL MONOPHOSPHATASE"/>
    <property type="match status" value="1"/>
</dbReference>
<evidence type="ECO:0000256" key="6">
    <source>
        <dbReference type="ARBA" id="ARBA00022842"/>
    </source>
</evidence>
<comment type="catalytic activity">
    <reaction evidence="1 8">
        <text>a myo-inositol phosphate + H2O = myo-inositol + phosphate</text>
        <dbReference type="Rhea" id="RHEA:24056"/>
        <dbReference type="ChEBI" id="CHEBI:15377"/>
        <dbReference type="ChEBI" id="CHEBI:17268"/>
        <dbReference type="ChEBI" id="CHEBI:43474"/>
        <dbReference type="ChEBI" id="CHEBI:84139"/>
        <dbReference type="EC" id="3.1.3.25"/>
    </reaction>
</comment>
<evidence type="ECO:0000256" key="4">
    <source>
        <dbReference type="ARBA" id="ARBA00022723"/>
    </source>
</evidence>
<dbReference type="GO" id="GO:0046854">
    <property type="term" value="P:phosphatidylinositol phosphate biosynthetic process"/>
    <property type="evidence" value="ECO:0007669"/>
    <property type="project" value="InterPro"/>
</dbReference>
<keyword evidence="5 8" id="KW-0378">Hydrolase</keyword>
<dbReference type="EMBL" id="PETL01000107">
    <property type="protein sequence ID" value="PIV64439.1"/>
    <property type="molecule type" value="Genomic_DNA"/>
</dbReference>
<evidence type="ECO:0000313" key="9">
    <source>
        <dbReference type="EMBL" id="PIV64439.1"/>
    </source>
</evidence>
<keyword evidence="6 7" id="KW-0460">Magnesium</keyword>
<dbReference type="GO" id="GO:0006020">
    <property type="term" value="P:inositol metabolic process"/>
    <property type="evidence" value="ECO:0007669"/>
    <property type="project" value="TreeGrafter"/>
</dbReference>
<evidence type="ECO:0000256" key="1">
    <source>
        <dbReference type="ARBA" id="ARBA00001033"/>
    </source>
</evidence>
<feature type="binding site" evidence="7">
    <location>
        <position position="85"/>
    </location>
    <ligand>
        <name>Mg(2+)</name>
        <dbReference type="ChEBI" id="CHEBI:18420"/>
        <label>1</label>
        <note>catalytic</note>
    </ligand>
</feature>
<evidence type="ECO:0000256" key="5">
    <source>
        <dbReference type="ARBA" id="ARBA00022801"/>
    </source>
</evidence>
<evidence type="ECO:0000256" key="8">
    <source>
        <dbReference type="RuleBase" id="RU364068"/>
    </source>
</evidence>
<reference evidence="10" key="1">
    <citation type="submission" date="2017-09" db="EMBL/GenBank/DDBJ databases">
        <title>Depth-based differentiation of microbial function through sediment-hosted aquifers and enrichment of novel symbionts in the deep terrestrial subsurface.</title>
        <authorList>
            <person name="Probst A.J."/>
            <person name="Ladd B."/>
            <person name="Jarett J.K."/>
            <person name="Geller-Mcgrath D.E."/>
            <person name="Sieber C.M.K."/>
            <person name="Emerson J.B."/>
            <person name="Anantharaman K."/>
            <person name="Thomas B.C."/>
            <person name="Malmstrom R."/>
            <person name="Stieglmeier M."/>
            <person name="Klingl A."/>
            <person name="Woyke T."/>
            <person name="Ryan C.M."/>
            <person name="Banfield J.F."/>
        </authorList>
    </citation>
    <scope>NUCLEOTIDE SEQUENCE [LARGE SCALE GENOMIC DNA]</scope>
</reference>
<feature type="binding site" evidence="7">
    <location>
        <position position="219"/>
    </location>
    <ligand>
        <name>Mg(2+)</name>
        <dbReference type="ChEBI" id="CHEBI:18420"/>
        <label>1</label>
        <note>catalytic</note>
    </ligand>
</feature>
<accession>A0A2M7E9P7</accession>
<comment type="cofactor">
    <cofactor evidence="2 7 8">
        <name>Mg(2+)</name>
        <dbReference type="ChEBI" id="CHEBI:18420"/>
    </cofactor>
</comment>